<dbReference type="STRING" id="1208324.P73_3992"/>
<keyword evidence="2" id="KW-1185">Reference proteome</keyword>
<dbReference type="EMBL" id="CP004393">
    <property type="protein sequence ID" value="AJE48707.1"/>
    <property type="molecule type" value="Genomic_DNA"/>
</dbReference>
<dbReference type="KEGG" id="cid:P73_3992"/>
<proteinExistence type="predicted"/>
<name>A0A0B5E8S5_9RHOB</name>
<evidence type="ECO:0000313" key="2">
    <source>
        <dbReference type="Proteomes" id="UP000031521"/>
    </source>
</evidence>
<dbReference type="HOGENOM" id="CLU_2599606_0_0_5"/>
<reference evidence="1 2" key="1">
    <citation type="journal article" date="2014" name="Int. J. Syst. Evol. Microbiol.">
        <title>Celeribacter indicus sp. nov., a polycyclic aromatic hydrocarbon-degrading bacterium from deep-sea sediment and reclassification of Huaishuia halophila as Celeribacter halophilus comb. nov.</title>
        <authorList>
            <person name="Lai Q."/>
            <person name="Cao J."/>
            <person name="Yuan J."/>
            <person name="Li F."/>
            <person name="Shao Z."/>
        </authorList>
    </citation>
    <scope>NUCLEOTIDE SEQUENCE [LARGE SCALE GENOMIC DNA]</scope>
    <source>
        <strain evidence="1">P73</strain>
    </source>
</reference>
<protein>
    <submittedName>
        <fullName evidence="1">HipA-like protein</fullName>
    </submittedName>
</protein>
<gene>
    <name evidence="1" type="ORF">P73_3992</name>
</gene>
<accession>A0A0B5E8S5</accession>
<evidence type="ECO:0000313" key="1">
    <source>
        <dbReference type="EMBL" id="AJE48707.1"/>
    </source>
</evidence>
<organism evidence="1 2">
    <name type="scientific">Celeribacter indicus</name>
    <dbReference type="NCBI Taxonomy" id="1208324"/>
    <lineage>
        <taxon>Bacteria</taxon>
        <taxon>Pseudomonadati</taxon>
        <taxon>Pseudomonadota</taxon>
        <taxon>Alphaproteobacteria</taxon>
        <taxon>Rhodobacterales</taxon>
        <taxon>Roseobacteraceae</taxon>
        <taxon>Celeribacter</taxon>
    </lineage>
</organism>
<sequence>MADFEVHVDLNGCLHPVGLARSNRVRGNETILFEYDPAWLKDAERFSLEPSLTFMGPHLSIGHNVAAGRNATRGPALQS</sequence>
<dbReference type="Proteomes" id="UP000031521">
    <property type="component" value="Chromosome"/>
</dbReference>
<dbReference type="AlphaFoldDB" id="A0A0B5E8S5"/>